<name>A0A563ERG4_9PSEU</name>
<evidence type="ECO:0008006" key="4">
    <source>
        <dbReference type="Google" id="ProtNLM"/>
    </source>
</evidence>
<organism evidence="2 3">
    <name type="scientific">Lentzea tibetensis</name>
    <dbReference type="NCBI Taxonomy" id="2591470"/>
    <lineage>
        <taxon>Bacteria</taxon>
        <taxon>Bacillati</taxon>
        <taxon>Actinomycetota</taxon>
        <taxon>Actinomycetes</taxon>
        <taxon>Pseudonocardiales</taxon>
        <taxon>Pseudonocardiaceae</taxon>
        <taxon>Lentzea</taxon>
    </lineage>
</organism>
<feature type="region of interest" description="Disordered" evidence="1">
    <location>
        <begin position="1"/>
        <end position="34"/>
    </location>
</feature>
<reference evidence="2 3" key="1">
    <citation type="submission" date="2019-07" db="EMBL/GenBank/DDBJ databases">
        <title>Lentzea xizangensis sp. nov., isolated from Qinghai-Tibetan Plateau Soils.</title>
        <authorList>
            <person name="Huang J."/>
        </authorList>
    </citation>
    <scope>NUCLEOTIDE SEQUENCE [LARGE SCALE GENOMIC DNA]</scope>
    <source>
        <strain evidence="2 3">FXJ1.1311</strain>
    </source>
</reference>
<evidence type="ECO:0000256" key="1">
    <source>
        <dbReference type="SAM" id="MobiDB-lite"/>
    </source>
</evidence>
<accession>A0A563ERG4</accession>
<evidence type="ECO:0000313" key="3">
    <source>
        <dbReference type="Proteomes" id="UP000316639"/>
    </source>
</evidence>
<comment type="caution">
    <text evidence="2">The sequence shown here is derived from an EMBL/GenBank/DDBJ whole genome shotgun (WGS) entry which is preliminary data.</text>
</comment>
<protein>
    <recommendedName>
        <fullName evidence="4">Excalibur calcium-binding domain-containing protein</fullName>
    </recommendedName>
</protein>
<dbReference type="Proteomes" id="UP000316639">
    <property type="component" value="Unassembled WGS sequence"/>
</dbReference>
<evidence type="ECO:0000313" key="2">
    <source>
        <dbReference type="EMBL" id="TWP50112.1"/>
    </source>
</evidence>
<dbReference type="EMBL" id="VOBR01000014">
    <property type="protein sequence ID" value="TWP50112.1"/>
    <property type="molecule type" value="Genomic_DNA"/>
</dbReference>
<feature type="compositionally biased region" description="Pro residues" evidence="1">
    <location>
        <begin position="8"/>
        <end position="27"/>
    </location>
</feature>
<keyword evidence="3" id="KW-1185">Reference proteome</keyword>
<sequence length="81" mass="8151">MAQNPVNTPAPPPPAAQPQPKPQPQPQPTCDSNYSGCVPIASDVDCAGGSGNGPAYVSGPIRVTGTDIYGLDSDKDGIACE</sequence>
<dbReference type="AlphaFoldDB" id="A0A563ERG4"/>
<dbReference type="OrthoDB" id="9812156at2"/>
<proteinExistence type="predicted"/>
<gene>
    <name evidence="2" type="ORF">FKR81_22250</name>
</gene>